<dbReference type="Pfam" id="PF25954">
    <property type="entry name" value="Beta-barrel_RND_2"/>
    <property type="match status" value="1"/>
</dbReference>
<dbReference type="GO" id="GO:1990281">
    <property type="term" value="C:efflux pump complex"/>
    <property type="evidence" value="ECO:0007669"/>
    <property type="project" value="TreeGrafter"/>
</dbReference>
<comment type="similarity">
    <text evidence="1">Belongs to the membrane fusion protein (MFP) (TC 8.A.1) family.</text>
</comment>
<dbReference type="Gene3D" id="2.40.30.170">
    <property type="match status" value="1"/>
</dbReference>
<dbReference type="PANTHER" id="PTHR30469">
    <property type="entry name" value="MULTIDRUG RESISTANCE PROTEIN MDTA"/>
    <property type="match status" value="1"/>
</dbReference>
<feature type="coiled-coil region" evidence="2">
    <location>
        <begin position="136"/>
        <end position="170"/>
    </location>
</feature>
<organism evidence="5 6">
    <name type="scientific">Thermosulfuriphilus ammonigenes</name>
    <dbReference type="NCBI Taxonomy" id="1936021"/>
    <lineage>
        <taxon>Bacteria</taxon>
        <taxon>Pseudomonadati</taxon>
        <taxon>Thermodesulfobacteriota</taxon>
        <taxon>Thermodesulfobacteria</taxon>
        <taxon>Thermodesulfobacteriales</taxon>
        <taxon>Thermodesulfobacteriaceae</taxon>
        <taxon>Thermosulfuriphilus</taxon>
    </lineage>
</organism>
<dbReference type="InterPro" id="IPR058792">
    <property type="entry name" value="Beta-barrel_RND_2"/>
</dbReference>
<evidence type="ECO:0000256" key="2">
    <source>
        <dbReference type="SAM" id="Coils"/>
    </source>
</evidence>
<evidence type="ECO:0000313" key="5">
    <source>
        <dbReference type="EMBL" id="QIJ71291.1"/>
    </source>
</evidence>
<dbReference type="Pfam" id="PF25917">
    <property type="entry name" value="BSH_RND"/>
    <property type="match status" value="1"/>
</dbReference>
<dbReference type="Proteomes" id="UP000502179">
    <property type="component" value="Chromosome"/>
</dbReference>
<gene>
    <name evidence="5" type="ORF">G4V39_02895</name>
</gene>
<dbReference type="InterPro" id="IPR058625">
    <property type="entry name" value="MdtA-like_BSH"/>
</dbReference>
<dbReference type="InterPro" id="IPR006143">
    <property type="entry name" value="RND_pump_MFP"/>
</dbReference>
<keyword evidence="2" id="KW-0175">Coiled coil</keyword>
<dbReference type="PANTHER" id="PTHR30469:SF15">
    <property type="entry name" value="HLYD FAMILY OF SECRETION PROTEINS"/>
    <property type="match status" value="1"/>
</dbReference>
<reference evidence="5 6" key="1">
    <citation type="submission" date="2020-02" db="EMBL/GenBank/DDBJ databases">
        <title>Genome analysis of Thermosulfuriphilus ammonigenes ST65T, an anaerobic thermophilic chemolithoautotrophic bacterium isolated from a deep-sea hydrothermal vent.</title>
        <authorList>
            <person name="Slobodkina G."/>
            <person name="Allioux M."/>
            <person name="Merkel A."/>
            <person name="Alain K."/>
            <person name="Jebbar M."/>
            <person name="Slobodkin A."/>
        </authorList>
    </citation>
    <scope>NUCLEOTIDE SEQUENCE [LARGE SCALE GENOMIC DNA]</scope>
    <source>
        <strain evidence="5 6">ST65</strain>
    </source>
</reference>
<dbReference type="GO" id="GO:0015562">
    <property type="term" value="F:efflux transmembrane transporter activity"/>
    <property type="evidence" value="ECO:0007669"/>
    <property type="project" value="TreeGrafter"/>
</dbReference>
<keyword evidence="6" id="KW-1185">Reference proteome</keyword>
<dbReference type="KEGG" id="tav:G4V39_02895"/>
<sequence length="386" mass="42816">MRGKSILITWISFIVLVIIAACSGSKEEGTATLKGREISAETYTVKAKTVPIFRSFPGTVEAKAEIVLSSKVSGYVTKVAVKEGDRVTPGTILLTIDDRQIRQQIAALKEAREAILKERQAILARLNYAKSNFERFKRLFKEEAATKEELERAQAEYLALKRQAQALERKERETVSRIKATESLLPYTQIKSPTEALVARRLVDQGSFVNVGQPLIYLDDLKAGFWLVAEIDESLLPFVSPDKEVVVTIPSLNKNLKAPVEVVVDHVSPQTRTFRIKVNLPIPIQAGLFARVYVPLEPRQALVVPQSAIFKRGDLTAVYVVGEDRTIRLRLVKTGQTFSLISGELLPYSNSGGNDLYVEILSGLNEGEKVIVGDLEKIKEGDVLGR</sequence>
<evidence type="ECO:0000313" key="6">
    <source>
        <dbReference type="Proteomes" id="UP000502179"/>
    </source>
</evidence>
<dbReference type="RefSeq" id="WP_166031513.1">
    <property type="nucleotide sequence ID" value="NZ_CP048877.1"/>
</dbReference>
<feature type="domain" description="Multidrug resistance protein MdtA-like barrel-sandwich hybrid" evidence="3">
    <location>
        <begin position="68"/>
        <end position="215"/>
    </location>
</feature>
<dbReference type="AlphaFoldDB" id="A0A6G7PUU1"/>
<protein>
    <submittedName>
        <fullName evidence="5">Efflux RND transporter periplasmic adaptor subunit</fullName>
    </submittedName>
</protein>
<dbReference type="NCBIfam" id="TIGR01730">
    <property type="entry name" value="RND_mfp"/>
    <property type="match status" value="1"/>
</dbReference>
<dbReference type="Gene3D" id="2.40.420.20">
    <property type="match status" value="1"/>
</dbReference>
<dbReference type="PROSITE" id="PS51257">
    <property type="entry name" value="PROKAR_LIPOPROTEIN"/>
    <property type="match status" value="1"/>
</dbReference>
<accession>A0A6G7PUU1</accession>
<evidence type="ECO:0000256" key="1">
    <source>
        <dbReference type="ARBA" id="ARBA00009477"/>
    </source>
</evidence>
<proteinExistence type="inferred from homology"/>
<name>A0A6G7PUU1_9BACT</name>
<feature type="domain" description="CusB-like beta-barrel" evidence="4">
    <location>
        <begin position="226"/>
        <end position="292"/>
    </location>
</feature>
<evidence type="ECO:0000259" key="4">
    <source>
        <dbReference type="Pfam" id="PF25954"/>
    </source>
</evidence>
<evidence type="ECO:0000259" key="3">
    <source>
        <dbReference type="Pfam" id="PF25917"/>
    </source>
</evidence>
<dbReference type="EMBL" id="CP048877">
    <property type="protein sequence ID" value="QIJ71291.1"/>
    <property type="molecule type" value="Genomic_DNA"/>
</dbReference>
<dbReference type="SUPFAM" id="SSF111369">
    <property type="entry name" value="HlyD-like secretion proteins"/>
    <property type="match status" value="1"/>
</dbReference>
<dbReference type="Gene3D" id="1.10.287.470">
    <property type="entry name" value="Helix hairpin bin"/>
    <property type="match status" value="1"/>
</dbReference>
<dbReference type="Gene3D" id="2.40.50.100">
    <property type="match status" value="1"/>
</dbReference>